<protein>
    <recommendedName>
        <fullName evidence="4">HAD-like protein</fullName>
    </recommendedName>
</protein>
<feature type="non-terminal residue" evidence="2">
    <location>
        <position position="1"/>
    </location>
</feature>
<reference evidence="2" key="1">
    <citation type="submission" date="2022-06" db="EMBL/GenBank/DDBJ databases">
        <title>Genome Sequence of Candolleomyces eurysporus.</title>
        <authorList>
            <person name="Buettner E."/>
        </authorList>
    </citation>
    <scope>NUCLEOTIDE SEQUENCE</scope>
    <source>
        <strain evidence="2">VTCC 930004</strain>
    </source>
</reference>
<dbReference type="GO" id="GO:0004805">
    <property type="term" value="F:trehalose-phosphatase activity"/>
    <property type="evidence" value="ECO:0007669"/>
    <property type="project" value="TreeGrafter"/>
</dbReference>
<dbReference type="Proteomes" id="UP001140091">
    <property type="component" value="Unassembled WGS sequence"/>
</dbReference>
<accession>A0A9W8M9Y4</accession>
<dbReference type="OrthoDB" id="755951at2759"/>
<dbReference type="GO" id="GO:0003825">
    <property type="term" value="F:alpha,alpha-trehalose-phosphate synthase (UDP-forming) activity"/>
    <property type="evidence" value="ECO:0007669"/>
    <property type="project" value="TreeGrafter"/>
</dbReference>
<dbReference type="InterPro" id="IPR036412">
    <property type="entry name" value="HAD-like_sf"/>
</dbReference>
<evidence type="ECO:0008006" key="4">
    <source>
        <dbReference type="Google" id="ProtNLM"/>
    </source>
</evidence>
<dbReference type="AlphaFoldDB" id="A0A9W8M9Y4"/>
<sequence length="391" mass="43462">MSKDEAKSRWEDLHNHVTTQTAQSFITTFLNRTLRSHAAHIASLSQSSSDPDSVPVFNLSRLLPRYKHSMKRLILIDFEGTLWRRDLSKEGMQNWMLRKEPEWSEDDEAWPKESVELLKSLAEDKKNEVWVLSGLARTGILGKLTKVAPKVGIIAENGCFIKTRTTKNVDGQWISMVSQFNLSWMSSCLEILHYFTERTPNSFIEEREASLVWRFWSGDVDENSADRQWARRQAAEAQNHIFDSLGERFGIRIIPGKNSFLVLPNNISRSTAVAAVMHPGGPARSPYAGRAAWMPPDTEDYGFGGFHAGVGAHGSGAGGYGGSSGLMGGDGGVEETDFMLAISSDERLLRRLNENDGAETVSTSGKGTDARWKVDYEEVRGVLKAFSAVST</sequence>
<comment type="similarity">
    <text evidence="1">In the N-terminal section; belongs to the glycosyltransferase 20 family.</text>
</comment>
<dbReference type="GO" id="GO:0005946">
    <property type="term" value="C:alpha,alpha-trehalose-phosphate synthase complex (UDP-forming)"/>
    <property type="evidence" value="ECO:0007669"/>
    <property type="project" value="TreeGrafter"/>
</dbReference>
<dbReference type="GO" id="GO:0005992">
    <property type="term" value="P:trehalose biosynthetic process"/>
    <property type="evidence" value="ECO:0007669"/>
    <property type="project" value="InterPro"/>
</dbReference>
<dbReference type="InterPro" id="IPR023214">
    <property type="entry name" value="HAD_sf"/>
</dbReference>
<dbReference type="GO" id="GO:0005829">
    <property type="term" value="C:cytosol"/>
    <property type="evidence" value="ECO:0007669"/>
    <property type="project" value="TreeGrafter"/>
</dbReference>
<dbReference type="EMBL" id="JANBPK010001609">
    <property type="protein sequence ID" value="KAJ2921413.1"/>
    <property type="molecule type" value="Genomic_DNA"/>
</dbReference>
<proteinExistence type="inferred from homology"/>
<dbReference type="InterPro" id="IPR003337">
    <property type="entry name" value="Trehalose_PPase"/>
</dbReference>
<dbReference type="SUPFAM" id="SSF56784">
    <property type="entry name" value="HAD-like"/>
    <property type="match status" value="1"/>
</dbReference>
<name>A0A9W8M9Y4_9AGAR</name>
<keyword evidence="3" id="KW-1185">Reference proteome</keyword>
<evidence type="ECO:0000313" key="3">
    <source>
        <dbReference type="Proteomes" id="UP001140091"/>
    </source>
</evidence>
<gene>
    <name evidence="2" type="ORF">H1R20_g15685</name>
</gene>
<organism evidence="2 3">
    <name type="scientific">Candolleomyces eurysporus</name>
    <dbReference type="NCBI Taxonomy" id="2828524"/>
    <lineage>
        <taxon>Eukaryota</taxon>
        <taxon>Fungi</taxon>
        <taxon>Dikarya</taxon>
        <taxon>Basidiomycota</taxon>
        <taxon>Agaricomycotina</taxon>
        <taxon>Agaricomycetes</taxon>
        <taxon>Agaricomycetidae</taxon>
        <taxon>Agaricales</taxon>
        <taxon>Agaricineae</taxon>
        <taxon>Psathyrellaceae</taxon>
        <taxon>Candolleomyces</taxon>
    </lineage>
</organism>
<dbReference type="Gene3D" id="3.40.50.1000">
    <property type="entry name" value="HAD superfamily/HAD-like"/>
    <property type="match status" value="1"/>
</dbReference>
<dbReference type="Gene3D" id="3.30.70.1020">
    <property type="entry name" value="Trehalose-6-phosphate phosphatase related protein, domain 2"/>
    <property type="match status" value="1"/>
</dbReference>
<dbReference type="InterPro" id="IPR001830">
    <property type="entry name" value="Glyco_trans_20"/>
</dbReference>
<dbReference type="PANTHER" id="PTHR10788">
    <property type="entry name" value="TREHALOSE-6-PHOSPHATE SYNTHASE"/>
    <property type="match status" value="1"/>
</dbReference>
<dbReference type="PANTHER" id="PTHR10788:SF15">
    <property type="entry name" value="TREHALOSE SYNTHASE COMPLEX REGULATORY SUBUNIT TPS3-RELATED"/>
    <property type="match status" value="1"/>
</dbReference>
<dbReference type="Pfam" id="PF02358">
    <property type="entry name" value="Trehalose_PPase"/>
    <property type="match status" value="1"/>
</dbReference>
<evidence type="ECO:0000256" key="1">
    <source>
        <dbReference type="ARBA" id="ARBA00005409"/>
    </source>
</evidence>
<evidence type="ECO:0000313" key="2">
    <source>
        <dbReference type="EMBL" id="KAJ2921413.1"/>
    </source>
</evidence>
<comment type="caution">
    <text evidence="2">The sequence shown here is derived from an EMBL/GenBank/DDBJ whole genome shotgun (WGS) entry which is preliminary data.</text>
</comment>